<dbReference type="EMBL" id="CVRI01000060">
    <property type="protein sequence ID" value="CRL03952.1"/>
    <property type="molecule type" value="Genomic_DNA"/>
</dbReference>
<sequence>MGKESCNRSFYCIFLLSQIQTSNPKPTKALFNDGMNAWMRDEGALMHHGNEEIVWVIKVNKSWIHGTVHVILKNVLKEEWKTQNKTTSSFFLSTISFDSFVLRLLTIDQECFLFLKFTYCVTSIEFQLKRNCRRIIIKHKSCRCLLSLTLTLAS</sequence>
<gene>
    <name evidence="1" type="ORF">CLUMA_CG017073</name>
</gene>
<accession>A0A1J1IV17</accession>
<dbReference type="Proteomes" id="UP000183832">
    <property type="component" value="Unassembled WGS sequence"/>
</dbReference>
<protein>
    <submittedName>
        <fullName evidence="1">CLUMA_CG017073, isoform A</fullName>
    </submittedName>
</protein>
<proteinExistence type="predicted"/>
<organism evidence="1 2">
    <name type="scientific">Clunio marinus</name>
    <dbReference type="NCBI Taxonomy" id="568069"/>
    <lineage>
        <taxon>Eukaryota</taxon>
        <taxon>Metazoa</taxon>
        <taxon>Ecdysozoa</taxon>
        <taxon>Arthropoda</taxon>
        <taxon>Hexapoda</taxon>
        <taxon>Insecta</taxon>
        <taxon>Pterygota</taxon>
        <taxon>Neoptera</taxon>
        <taxon>Endopterygota</taxon>
        <taxon>Diptera</taxon>
        <taxon>Nematocera</taxon>
        <taxon>Chironomoidea</taxon>
        <taxon>Chironomidae</taxon>
        <taxon>Clunio</taxon>
    </lineage>
</organism>
<dbReference type="AlphaFoldDB" id="A0A1J1IV17"/>
<keyword evidence="2" id="KW-1185">Reference proteome</keyword>
<evidence type="ECO:0000313" key="1">
    <source>
        <dbReference type="EMBL" id="CRL03952.1"/>
    </source>
</evidence>
<evidence type="ECO:0000313" key="2">
    <source>
        <dbReference type="Proteomes" id="UP000183832"/>
    </source>
</evidence>
<name>A0A1J1IV17_9DIPT</name>
<reference evidence="1 2" key="1">
    <citation type="submission" date="2015-04" db="EMBL/GenBank/DDBJ databases">
        <authorList>
            <person name="Syromyatnikov M.Y."/>
            <person name="Popov V.N."/>
        </authorList>
    </citation>
    <scope>NUCLEOTIDE SEQUENCE [LARGE SCALE GENOMIC DNA]</scope>
</reference>